<gene>
    <name evidence="1" type="ORF">KHLLAP_LOCUS2748</name>
</gene>
<dbReference type="Proteomes" id="UP001295740">
    <property type="component" value="Unassembled WGS sequence"/>
</dbReference>
<accession>A0AAI8VC91</accession>
<organism evidence="1 2">
    <name type="scientific">Anthostomella pinea</name>
    <dbReference type="NCBI Taxonomy" id="933095"/>
    <lineage>
        <taxon>Eukaryota</taxon>
        <taxon>Fungi</taxon>
        <taxon>Dikarya</taxon>
        <taxon>Ascomycota</taxon>
        <taxon>Pezizomycotina</taxon>
        <taxon>Sordariomycetes</taxon>
        <taxon>Xylariomycetidae</taxon>
        <taxon>Xylariales</taxon>
        <taxon>Xylariaceae</taxon>
        <taxon>Anthostomella</taxon>
    </lineage>
</organism>
<evidence type="ECO:0000313" key="2">
    <source>
        <dbReference type="Proteomes" id="UP001295740"/>
    </source>
</evidence>
<evidence type="ECO:0000313" key="1">
    <source>
        <dbReference type="EMBL" id="CAJ2502280.1"/>
    </source>
</evidence>
<dbReference type="AlphaFoldDB" id="A0AAI8VC91"/>
<dbReference type="PANTHER" id="PTHR38696">
    <property type="entry name" value="MEDIATOR OF RNA POLYMERASE II TRANSCRIPTION SUBUNIT 13"/>
    <property type="match status" value="1"/>
</dbReference>
<keyword evidence="2" id="KW-1185">Reference proteome</keyword>
<proteinExistence type="predicted"/>
<dbReference type="EMBL" id="CAUWAG010000004">
    <property type="protein sequence ID" value="CAJ2502280.1"/>
    <property type="molecule type" value="Genomic_DNA"/>
</dbReference>
<name>A0AAI8VC91_9PEZI</name>
<comment type="caution">
    <text evidence="1">The sequence shown here is derived from an EMBL/GenBank/DDBJ whole genome shotgun (WGS) entry which is preliminary data.</text>
</comment>
<dbReference type="PANTHER" id="PTHR38696:SF1">
    <property type="entry name" value="MEDIATOR OF RNA POLYMERASE II TRANSCRIPTION SUBUNIT 13"/>
    <property type="match status" value="1"/>
</dbReference>
<protein>
    <submittedName>
        <fullName evidence="1">Uu.00g096740.m01.CDS01</fullName>
    </submittedName>
</protein>
<sequence>MDQKHVAGNHSQSGGSVVRAAPFASLSMHSFDRLRLLGFPSEIQQLVRQTLQAHWPRGVQEERPYGGSYEFKLKGNPWRALSEDGVTARRLITRLLEALFNVGWVLNLSADVSCKQRDIDTLIFRRQAAPPSPCDWMCMYFTSGDRIRVIDAPHDFEAALKRMLGAAVQTDKGYTYRGGYELKMRGWPWRASGEETMLARQMVLDMLSLLDEHGWSVYACVDQKEKPGGDNDSIGDADTWHCRRVQGWAPGLPAYNLK</sequence>
<reference evidence="1" key="1">
    <citation type="submission" date="2023-10" db="EMBL/GenBank/DDBJ databases">
        <authorList>
            <person name="Hackl T."/>
        </authorList>
    </citation>
    <scope>NUCLEOTIDE SEQUENCE</scope>
</reference>